<keyword evidence="3 6" id="KW-0812">Transmembrane</keyword>
<dbReference type="GO" id="GO:0016020">
    <property type="term" value="C:membrane"/>
    <property type="evidence" value="ECO:0007669"/>
    <property type="project" value="UniProtKB-SubCell"/>
</dbReference>
<feature type="transmembrane region" description="Helical" evidence="6">
    <location>
        <begin position="302"/>
        <end position="320"/>
    </location>
</feature>
<keyword evidence="4 6" id="KW-1133">Transmembrane helix</keyword>
<accession>A0A1R1PNY9</accession>
<dbReference type="Pfam" id="PF07690">
    <property type="entry name" value="MFS_1"/>
    <property type="match status" value="1"/>
</dbReference>
<evidence type="ECO:0000256" key="1">
    <source>
        <dbReference type="ARBA" id="ARBA00004141"/>
    </source>
</evidence>
<name>A0A1R1PNY9_ZANCU</name>
<organism evidence="8 9">
    <name type="scientific">Zancudomyces culisetae</name>
    <name type="common">Gut fungus</name>
    <name type="synonym">Smittium culisetae</name>
    <dbReference type="NCBI Taxonomy" id="1213189"/>
    <lineage>
        <taxon>Eukaryota</taxon>
        <taxon>Fungi</taxon>
        <taxon>Fungi incertae sedis</taxon>
        <taxon>Zoopagomycota</taxon>
        <taxon>Kickxellomycotina</taxon>
        <taxon>Harpellomycetes</taxon>
        <taxon>Harpellales</taxon>
        <taxon>Legeriomycetaceae</taxon>
        <taxon>Zancudomyces</taxon>
    </lineage>
</organism>
<reference evidence="9" key="1">
    <citation type="submission" date="2017-01" db="EMBL/GenBank/DDBJ databases">
        <authorList>
            <person name="Wang Y."/>
            <person name="White M."/>
            <person name="Kvist S."/>
            <person name="Moncalvo J.-M."/>
        </authorList>
    </citation>
    <scope>NUCLEOTIDE SEQUENCE [LARGE SCALE GENOMIC DNA]</scope>
    <source>
        <strain evidence="9">COL-18-3</strain>
    </source>
</reference>
<evidence type="ECO:0000256" key="5">
    <source>
        <dbReference type="ARBA" id="ARBA00023136"/>
    </source>
</evidence>
<evidence type="ECO:0000313" key="9">
    <source>
        <dbReference type="Proteomes" id="UP000188320"/>
    </source>
</evidence>
<dbReference type="InterPro" id="IPR036259">
    <property type="entry name" value="MFS_trans_sf"/>
</dbReference>
<dbReference type="AlphaFoldDB" id="A0A1R1PNY9"/>
<feature type="transmembrane region" description="Helical" evidence="6">
    <location>
        <begin position="421"/>
        <end position="443"/>
    </location>
</feature>
<feature type="transmembrane region" description="Helical" evidence="6">
    <location>
        <begin position="327"/>
        <end position="350"/>
    </location>
</feature>
<dbReference type="PANTHER" id="PTHR43791:SF36">
    <property type="entry name" value="TRANSPORTER, PUTATIVE (AFU_ORTHOLOGUE AFUA_6G08340)-RELATED"/>
    <property type="match status" value="1"/>
</dbReference>
<gene>
    <name evidence="8" type="ORF">AX774_g3854</name>
</gene>
<dbReference type="EMBL" id="LSSK01000618">
    <property type="protein sequence ID" value="OMH82661.1"/>
    <property type="molecule type" value="Genomic_DNA"/>
</dbReference>
<evidence type="ECO:0000313" key="8">
    <source>
        <dbReference type="EMBL" id="OMH82661.1"/>
    </source>
</evidence>
<dbReference type="FunFam" id="1.20.1250.20:FF:000018">
    <property type="entry name" value="MFS transporter permease"/>
    <property type="match status" value="1"/>
</dbReference>
<dbReference type="SUPFAM" id="SSF103473">
    <property type="entry name" value="MFS general substrate transporter"/>
    <property type="match status" value="1"/>
</dbReference>
<evidence type="ECO:0000256" key="6">
    <source>
        <dbReference type="SAM" id="Phobius"/>
    </source>
</evidence>
<feature type="transmembrane region" description="Helical" evidence="6">
    <location>
        <begin position="265"/>
        <end position="290"/>
    </location>
</feature>
<evidence type="ECO:0000256" key="3">
    <source>
        <dbReference type="ARBA" id="ARBA00022692"/>
    </source>
</evidence>
<dbReference type="PANTHER" id="PTHR43791">
    <property type="entry name" value="PERMEASE-RELATED"/>
    <property type="match status" value="1"/>
</dbReference>
<dbReference type="Gene3D" id="1.20.1250.20">
    <property type="entry name" value="MFS general substrate transporter like domains"/>
    <property type="match status" value="2"/>
</dbReference>
<evidence type="ECO:0000256" key="4">
    <source>
        <dbReference type="ARBA" id="ARBA00022989"/>
    </source>
</evidence>
<feature type="transmembrane region" description="Helical" evidence="6">
    <location>
        <begin position="195"/>
        <end position="217"/>
    </location>
</feature>
<keyword evidence="2" id="KW-0813">Transport</keyword>
<dbReference type="Proteomes" id="UP000188320">
    <property type="component" value="Unassembled WGS sequence"/>
</dbReference>
<comment type="caution">
    <text evidence="8">The sequence shown here is derived from an EMBL/GenBank/DDBJ whole genome shotgun (WGS) entry which is preliminary data.</text>
</comment>
<comment type="subcellular location">
    <subcellularLocation>
        <location evidence="1">Membrane</location>
        <topology evidence="1">Multi-pass membrane protein</topology>
    </subcellularLocation>
</comment>
<proteinExistence type="predicted"/>
<feature type="domain" description="Major facilitator superfamily (MFS) profile" evidence="7">
    <location>
        <begin position="37"/>
        <end position="448"/>
    </location>
</feature>
<feature type="transmembrane region" description="Helical" evidence="6">
    <location>
        <begin position="356"/>
        <end position="377"/>
    </location>
</feature>
<dbReference type="OrthoDB" id="3639251at2759"/>
<keyword evidence="5 6" id="KW-0472">Membrane</keyword>
<evidence type="ECO:0000256" key="2">
    <source>
        <dbReference type="ARBA" id="ARBA00022448"/>
    </source>
</evidence>
<protein>
    <submittedName>
        <fullName evidence="8">High-affinity nicotinic acid transporter</fullName>
    </submittedName>
</protein>
<feature type="transmembrane region" description="Helical" evidence="6">
    <location>
        <begin position="37"/>
        <end position="55"/>
    </location>
</feature>
<feature type="transmembrane region" description="Helical" evidence="6">
    <location>
        <begin position="134"/>
        <end position="154"/>
    </location>
</feature>
<sequence>MSDKEKQELTTINQDEVLTPREQTVVKQYLKKVDIRILPIFSLVYLLAVMDRANIGSAINLGLGDTVKFTKQQAPWNVSIFFVFYIICETPANILLKKLKPHIWFTIIVCGWSITCILMTWARTPATLLTARGFLGAFESGLTPGVVGYMPYWYTRSEIGLRMSIFFAAGTLSGVFGGPIAVGLSSLTIGNIPSYAIIFLIEGIVSLLVGISLYFLVYDYPDTVKFFTPEEKELIVRRITNDQGLASKTSMSMKQTINALLDWKMWLYAVMFFAVNFAGVTLGVFGPVLVSSLGFSSIRGTLMSSLPNAAGFIGQLLTGYTMARFPLWLNSIVFAAIGCFGICMVAFTHFSPVPKLIMLCIGGFGVFPNIPIIATWMSINMGGISKRMVASAMTVSFGGIAGITAPLAFNKELYAPKFTLGLALNTACLALICVLALFFKFYYDMENRRRDNNPVDVSHLSEFEQRELNDKHPDFRYKL</sequence>
<dbReference type="GO" id="GO:0022857">
    <property type="term" value="F:transmembrane transporter activity"/>
    <property type="evidence" value="ECO:0007669"/>
    <property type="project" value="InterPro"/>
</dbReference>
<keyword evidence="9" id="KW-1185">Reference proteome</keyword>
<feature type="transmembrane region" description="Helical" evidence="6">
    <location>
        <begin position="389"/>
        <end position="409"/>
    </location>
</feature>
<dbReference type="InterPro" id="IPR011701">
    <property type="entry name" value="MFS"/>
</dbReference>
<feature type="transmembrane region" description="Helical" evidence="6">
    <location>
        <begin position="166"/>
        <end position="189"/>
    </location>
</feature>
<dbReference type="InterPro" id="IPR020846">
    <property type="entry name" value="MFS_dom"/>
</dbReference>
<feature type="transmembrane region" description="Helical" evidence="6">
    <location>
        <begin position="75"/>
        <end position="96"/>
    </location>
</feature>
<feature type="transmembrane region" description="Helical" evidence="6">
    <location>
        <begin position="103"/>
        <end position="122"/>
    </location>
</feature>
<dbReference type="PROSITE" id="PS50850">
    <property type="entry name" value="MFS"/>
    <property type="match status" value="1"/>
</dbReference>
<evidence type="ECO:0000259" key="7">
    <source>
        <dbReference type="PROSITE" id="PS50850"/>
    </source>
</evidence>